<dbReference type="STRING" id="118126.L21_0609"/>
<evidence type="ECO:0000259" key="5">
    <source>
        <dbReference type="PROSITE" id="PS51656"/>
    </source>
</evidence>
<sequence length="216" mass="23222">MPTISSGGTSTVAWQPPGRDCGACGAPTCEAFLERVRRGEKELGDCVFYHAGNAAPRFDGEVLRSGRDILGGEYDFVLDPLPGEVSARKIILPFRPDLVEKWGIAAGDIVVGRPAGAGCPVQHVLSVLHASPVSGLLTCLVVGPEVSRGGEFKDVEAYHIVGFEGIARTVRREPVFGMRQRFLPGYCMMNLTHTGVVNMILAQSPGLHVRVEDIRL</sequence>
<keyword evidence="1" id="KW-0004">4Fe-4S</keyword>
<organism evidence="6 7">
    <name type="scientific">Methanoculleus chikugoensis</name>
    <dbReference type="NCBI Taxonomy" id="118126"/>
    <lineage>
        <taxon>Archaea</taxon>
        <taxon>Methanobacteriati</taxon>
        <taxon>Methanobacteriota</taxon>
        <taxon>Stenosarchaea group</taxon>
        <taxon>Methanomicrobia</taxon>
        <taxon>Methanomicrobiales</taxon>
        <taxon>Methanomicrobiaceae</taxon>
        <taxon>Methanoculleus</taxon>
    </lineage>
</organism>
<dbReference type="PROSITE" id="PS51656">
    <property type="entry name" value="4FE4S"/>
    <property type="match status" value="1"/>
</dbReference>
<evidence type="ECO:0000256" key="1">
    <source>
        <dbReference type="ARBA" id="ARBA00022485"/>
    </source>
</evidence>
<gene>
    <name evidence="6" type="ORF">L21_0609</name>
</gene>
<dbReference type="EMBL" id="FMID01000017">
    <property type="protein sequence ID" value="SCL74726.1"/>
    <property type="molecule type" value="Genomic_DNA"/>
</dbReference>
<dbReference type="Proteomes" id="UP000184671">
    <property type="component" value="Unassembled WGS sequence"/>
</dbReference>
<dbReference type="GO" id="GO:0051539">
    <property type="term" value="F:4 iron, 4 sulfur cluster binding"/>
    <property type="evidence" value="ECO:0007669"/>
    <property type="project" value="UniProtKB-KW"/>
</dbReference>
<feature type="domain" description="4Fe-4S" evidence="5">
    <location>
        <begin position="1"/>
        <end position="63"/>
    </location>
</feature>
<accession>A0A1M4MIN7</accession>
<reference evidence="6 7" key="1">
    <citation type="submission" date="2016-08" db="EMBL/GenBank/DDBJ databases">
        <authorList>
            <person name="Seilhamer J.J."/>
        </authorList>
    </citation>
    <scope>NUCLEOTIDE SEQUENCE [LARGE SCALE GENOMIC DNA]</scope>
    <source>
        <strain evidence="6">L21-II-0</strain>
    </source>
</reference>
<proteinExistence type="predicted"/>
<dbReference type="AlphaFoldDB" id="A0A1M4MIN7"/>
<evidence type="ECO:0000313" key="6">
    <source>
        <dbReference type="EMBL" id="SCL74726.1"/>
    </source>
</evidence>
<dbReference type="Gene3D" id="1.10.15.40">
    <property type="entry name" value="Electron transport complex subunit B, putative Fe-S cluster"/>
    <property type="match status" value="1"/>
</dbReference>
<dbReference type="InterPro" id="IPR007202">
    <property type="entry name" value="4Fe-4S_dom"/>
</dbReference>
<dbReference type="GO" id="GO:0046872">
    <property type="term" value="F:metal ion binding"/>
    <property type="evidence" value="ECO:0007669"/>
    <property type="project" value="UniProtKB-KW"/>
</dbReference>
<dbReference type="Pfam" id="PF04060">
    <property type="entry name" value="FeS"/>
    <property type="match status" value="1"/>
</dbReference>
<name>A0A1M4MIN7_9EURY</name>
<keyword evidence="4" id="KW-0411">Iron-sulfur</keyword>
<evidence type="ECO:0000256" key="2">
    <source>
        <dbReference type="ARBA" id="ARBA00022723"/>
    </source>
</evidence>
<protein>
    <submittedName>
        <fullName evidence="6">Putative Fe-S cluster</fullName>
    </submittedName>
</protein>
<evidence type="ECO:0000256" key="3">
    <source>
        <dbReference type="ARBA" id="ARBA00023004"/>
    </source>
</evidence>
<evidence type="ECO:0000313" key="7">
    <source>
        <dbReference type="Proteomes" id="UP000184671"/>
    </source>
</evidence>
<keyword evidence="2" id="KW-0479">Metal-binding</keyword>
<evidence type="ECO:0000256" key="4">
    <source>
        <dbReference type="ARBA" id="ARBA00023014"/>
    </source>
</evidence>
<keyword evidence="3" id="KW-0408">Iron</keyword>